<dbReference type="InterPro" id="IPR050951">
    <property type="entry name" value="Retrovirus_Pol_polyprotein"/>
</dbReference>
<dbReference type="PANTHER" id="PTHR37984:SF7">
    <property type="entry name" value="INTEGRASE CATALYTIC DOMAIN-CONTAINING PROTEIN"/>
    <property type="match status" value="1"/>
</dbReference>
<dbReference type="EMBL" id="GBHO01032838">
    <property type="protein sequence ID" value="JAG10766.1"/>
    <property type="molecule type" value="Transcribed_RNA"/>
</dbReference>
<dbReference type="Gene3D" id="3.10.10.10">
    <property type="entry name" value="HIV Type 1 Reverse Transcriptase, subunit A, domain 1"/>
    <property type="match status" value="1"/>
</dbReference>
<dbReference type="SUPFAM" id="SSF56672">
    <property type="entry name" value="DNA/RNA polymerases"/>
    <property type="match status" value="1"/>
</dbReference>
<dbReference type="GO" id="GO:0071897">
    <property type="term" value="P:DNA biosynthetic process"/>
    <property type="evidence" value="ECO:0007669"/>
    <property type="project" value="UniProtKB-ARBA"/>
</dbReference>
<name>A0A0A9WTM4_LYGHE</name>
<protein>
    <submittedName>
        <fullName evidence="1">Uncharacterized protein K02A2.6</fullName>
    </submittedName>
</protein>
<organism evidence="1">
    <name type="scientific">Lygus hesperus</name>
    <name type="common">Western plant bug</name>
    <dbReference type="NCBI Taxonomy" id="30085"/>
    <lineage>
        <taxon>Eukaryota</taxon>
        <taxon>Metazoa</taxon>
        <taxon>Ecdysozoa</taxon>
        <taxon>Arthropoda</taxon>
        <taxon>Hexapoda</taxon>
        <taxon>Insecta</taxon>
        <taxon>Pterygota</taxon>
        <taxon>Neoptera</taxon>
        <taxon>Paraneoptera</taxon>
        <taxon>Hemiptera</taxon>
        <taxon>Heteroptera</taxon>
        <taxon>Panheteroptera</taxon>
        <taxon>Cimicomorpha</taxon>
        <taxon>Miridae</taxon>
        <taxon>Mirini</taxon>
        <taxon>Lygus</taxon>
    </lineage>
</organism>
<feature type="non-terminal residue" evidence="1">
    <location>
        <position position="1"/>
    </location>
</feature>
<dbReference type="Gene3D" id="3.30.70.270">
    <property type="match status" value="1"/>
</dbReference>
<dbReference type="InterPro" id="IPR043128">
    <property type="entry name" value="Rev_trsase/Diguanyl_cyclase"/>
</dbReference>
<evidence type="ECO:0000313" key="1">
    <source>
        <dbReference type="EMBL" id="JAG10766.1"/>
    </source>
</evidence>
<feature type="non-terminal residue" evidence="1">
    <location>
        <position position="234"/>
    </location>
</feature>
<reference evidence="1" key="2">
    <citation type="submission" date="2014-07" db="EMBL/GenBank/DDBJ databases">
        <authorList>
            <person name="Hull J."/>
        </authorList>
    </citation>
    <scope>NUCLEOTIDE SEQUENCE</scope>
</reference>
<sequence length="234" mass="26886">FKLDTGSEVNVLPLRIFEIIKPKDVEIRKCNINLSAYNNNKLDVVGKVCLATNFKHITSLVEYLVIDTKDKPILGVVTCEKLKLVKKLETINNQQEVFKTKEQVIDKYKTVFNGLGTFPGKPYKIELKPDAVPVTHPTRRVPKHLQARLKKQLDKLEEMKVISKVKGPCTWQHPLVIVEKPNKSLRLCLDPQNLNSQILDDKFQIPTAEEMFDDLHNKNHFSILDLKDGFYQIA</sequence>
<dbReference type="AlphaFoldDB" id="A0A0A9WTM4"/>
<reference evidence="1" key="1">
    <citation type="journal article" date="2014" name="PLoS ONE">
        <title>Transcriptome-Based Identification of ABC Transporters in the Western Tarnished Plant Bug Lygus hesperus.</title>
        <authorList>
            <person name="Hull J.J."/>
            <person name="Chaney K."/>
            <person name="Geib S.M."/>
            <person name="Fabrick J.A."/>
            <person name="Brent C.S."/>
            <person name="Walsh D."/>
            <person name="Lavine L.C."/>
        </authorList>
    </citation>
    <scope>NUCLEOTIDE SEQUENCE</scope>
</reference>
<dbReference type="InterPro" id="IPR043502">
    <property type="entry name" value="DNA/RNA_pol_sf"/>
</dbReference>
<dbReference type="PANTHER" id="PTHR37984">
    <property type="entry name" value="PROTEIN CBG26694"/>
    <property type="match status" value="1"/>
</dbReference>
<gene>
    <name evidence="1" type="primary">K02A2.6_32</name>
    <name evidence="1" type="ORF">CM83_15954</name>
</gene>
<accession>A0A0A9WTM4</accession>
<proteinExistence type="predicted"/>